<dbReference type="AlphaFoldDB" id="A0A8C9YLH0"/>
<sequence length="152" mass="17105">VVKSAGPVDGDVCLLLVQLQCPKRIFQQQLEEKKQTLTSLHLFAILRHVVWSDGPQELNVVITVVFCHLFTTGFVDITHIDLHFPVQSIVEKEVVCHADPVGLHGMALAIVVVPHIPLERKHYPDKFTLQFLLNNSSNKSIAMTQLPLLTWL</sequence>
<keyword evidence="2" id="KW-1185">Reference proteome</keyword>
<dbReference type="GeneTree" id="ENSGT01030000234896"/>
<organism evidence="1 2">
    <name type="scientific">Sander lucioperca</name>
    <name type="common">Pike-perch</name>
    <name type="synonym">Perca lucioperca</name>
    <dbReference type="NCBI Taxonomy" id="283035"/>
    <lineage>
        <taxon>Eukaryota</taxon>
        <taxon>Metazoa</taxon>
        <taxon>Chordata</taxon>
        <taxon>Craniata</taxon>
        <taxon>Vertebrata</taxon>
        <taxon>Euteleostomi</taxon>
        <taxon>Actinopterygii</taxon>
        <taxon>Neopterygii</taxon>
        <taxon>Teleostei</taxon>
        <taxon>Neoteleostei</taxon>
        <taxon>Acanthomorphata</taxon>
        <taxon>Eupercaria</taxon>
        <taxon>Perciformes</taxon>
        <taxon>Percoidei</taxon>
        <taxon>Percidae</taxon>
        <taxon>Luciopercinae</taxon>
        <taxon>Sander</taxon>
    </lineage>
</organism>
<proteinExistence type="predicted"/>
<evidence type="ECO:0000313" key="1">
    <source>
        <dbReference type="Ensembl" id="ENSSLUP00000027258.1"/>
    </source>
</evidence>
<protein>
    <submittedName>
        <fullName evidence="1">Uncharacterized protein</fullName>
    </submittedName>
</protein>
<name>A0A8C9YLH0_SANLU</name>
<reference evidence="1" key="1">
    <citation type="submission" date="2025-08" db="UniProtKB">
        <authorList>
            <consortium name="Ensembl"/>
        </authorList>
    </citation>
    <scope>IDENTIFICATION</scope>
</reference>
<dbReference type="Ensembl" id="ENSSLUT00000028145.1">
    <property type="protein sequence ID" value="ENSSLUP00000027258.1"/>
    <property type="gene ID" value="ENSSLUG00000012366.1"/>
</dbReference>
<dbReference type="Proteomes" id="UP000694568">
    <property type="component" value="Unplaced"/>
</dbReference>
<accession>A0A8C9YLH0</accession>
<reference evidence="1" key="2">
    <citation type="submission" date="2025-09" db="UniProtKB">
        <authorList>
            <consortium name="Ensembl"/>
        </authorList>
    </citation>
    <scope>IDENTIFICATION</scope>
</reference>
<evidence type="ECO:0000313" key="2">
    <source>
        <dbReference type="Proteomes" id="UP000694568"/>
    </source>
</evidence>